<dbReference type="PANTHER" id="PTHR48081:SF8">
    <property type="entry name" value="ALPHA_BETA HYDROLASE FOLD-3 DOMAIN-CONTAINING PROTEIN-RELATED"/>
    <property type="match status" value="1"/>
</dbReference>
<comment type="caution">
    <text evidence="3">The sequence shown here is derived from an EMBL/GenBank/DDBJ whole genome shotgun (WGS) entry which is preliminary data.</text>
</comment>
<dbReference type="InterPro" id="IPR029058">
    <property type="entry name" value="AB_hydrolase_fold"/>
</dbReference>
<keyword evidence="4" id="KW-1185">Reference proteome</keyword>
<evidence type="ECO:0000313" key="3">
    <source>
        <dbReference type="EMBL" id="MFC5862144.1"/>
    </source>
</evidence>
<dbReference type="Proteomes" id="UP001596091">
    <property type="component" value="Unassembled WGS sequence"/>
</dbReference>
<dbReference type="GO" id="GO:0016787">
    <property type="term" value="F:hydrolase activity"/>
    <property type="evidence" value="ECO:0007669"/>
    <property type="project" value="UniProtKB-KW"/>
</dbReference>
<gene>
    <name evidence="3" type="ORF">ACFPT7_07560</name>
</gene>
<dbReference type="InterPro" id="IPR013094">
    <property type="entry name" value="AB_hydrolase_3"/>
</dbReference>
<sequence>MSRRDFGIAACGTTLALMLPLDTAAQPGPSQAGGKESEAIDPASLVDPELLPFLQPFIAAAAKEPHPVRTLASYRTESAEAQEKYAFSPSPPVEDRTVSGLPGQPDVRVFIVGAAPGKRKPAMLHLHGGGYIIGHAGDAVPNMQKAATRFGCVAMSVDYRLAPETPFPGPLNDNYAALLWLHRHAAELGVDPDRIIVAGESAGGGHAAILAIAARDRGEVRLRAQILTYPMLDDRTGTSRPVPHHIGAFVWRPEDNRLGWSSMLGQPAGGDTAPSGSVPARVVDLRGLPPTFIGVGSLDLFVEEDMEYARRLLDAGVPTELYVAPGAYHGFEAFVPEAEVSMIFREARDGAIRRAFST</sequence>
<dbReference type="Pfam" id="PF07859">
    <property type="entry name" value="Abhydrolase_3"/>
    <property type="match status" value="1"/>
</dbReference>
<protein>
    <submittedName>
        <fullName evidence="3">Alpha/beta hydrolase</fullName>
    </submittedName>
</protein>
<accession>A0ABW1ECQ0</accession>
<dbReference type="InterPro" id="IPR050300">
    <property type="entry name" value="GDXG_lipolytic_enzyme"/>
</dbReference>
<dbReference type="PANTHER" id="PTHR48081">
    <property type="entry name" value="AB HYDROLASE SUPERFAMILY PROTEIN C4A8.06C"/>
    <property type="match status" value="1"/>
</dbReference>
<proteinExistence type="predicted"/>
<reference evidence="4" key="1">
    <citation type="journal article" date="2019" name="Int. J. Syst. Evol. Microbiol.">
        <title>The Global Catalogue of Microorganisms (GCM) 10K type strain sequencing project: providing services to taxonomists for standard genome sequencing and annotation.</title>
        <authorList>
            <consortium name="The Broad Institute Genomics Platform"/>
            <consortium name="The Broad Institute Genome Sequencing Center for Infectious Disease"/>
            <person name="Wu L."/>
            <person name="Ma J."/>
        </authorList>
    </citation>
    <scope>NUCLEOTIDE SEQUENCE [LARGE SCALE GENOMIC DNA]</scope>
    <source>
        <strain evidence="4">JCM 4087</strain>
    </source>
</reference>
<evidence type="ECO:0000259" key="2">
    <source>
        <dbReference type="Pfam" id="PF07859"/>
    </source>
</evidence>
<dbReference type="EMBL" id="JBHSPH010000002">
    <property type="protein sequence ID" value="MFC5862144.1"/>
    <property type="molecule type" value="Genomic_DNA"/>
</dbReference>
<name>A0ABW1ECQ0_9BACT</name>
<evidence type="ECO:0000256" key="1">
    <source>
        <dbReference type="ARBA" id="ARBA00022801"/>
    </source>
</evidence>
<evidence type="ECO:0000313" key="4">
    <source>
        <dbReference type="Proteomes" id="UP001596091"/>
    </source>
</evidence>
<keyword evidence="1 3" id="KW-0378">Hydrolase</keyword>
<feature type="domain" description="Alpha/beta hydrolase fold-3" evidence="2">
    <location>
        <begin position="123"/>
        <end position="332"/>
    </location>
</feature>
<dbReference type="SUPFAM" id="SSF53474">
    <property type="entry name" value="alpha/beta-Hydrolases"/>
    <property type="match status" value="1"/>
</dbReference>
<dbReference type="RefSeq" id="WP_263338324.1">
    <property type="nucleotide sequence ID" value="NZ_JAGSYH010000004.1"/>
</dbReference>
<dbReference type="Gene3D" id="3.40.50.1820">
    <property type="entry name" value="alpha/beta hydrolase"/>
    <property type="match status" value="1"/>
</dbReference>
<organism evidence="3 4">
    <name type="scientific">Acidicapsa dinghuensis</name>
    <dbReference type="NCBI Taxonomy" id="2218256"/>
    <lineage>
        <taxon>Bacteria</taxon>
        <taxon>Pseudomonadati</taxon>
        <taxon>Acidobacteriota</taxon>
        <taxon>Terriglobia</taxon>
        <taxon>Terriglobales</taxon>
        <taxon>Acidobacteriaceae</taxon>
        <taxon>Acidicapsa</taxon>
    </lineage>
</organism>